<dbReference type="EMBL" id="MNUV01000061">
    <property type="protein sequence ID" value="OIO06795.1"/>
    <property type="molecule type" value="Genomic_DNA"/>
</dbReference>
<feature type="transmembrane region" description="Helical" evidence="1">
    <location>
        <begin position="136"/>
        <end position="157"/>
    </location>
</feature>
<reference evidence="2 3" key="1">
    <citation type="journal article" date="2016" name="Environ. Microbiol.">
        <title>Genomic resolution of a cold subsurface aquifer community provides metabolic insights for novel microbes adapted to high CO concentrations.</title>
        <authorList>
            <person name="Probst A.J."/>
            <person name="Castelle C.J."/>
            <person name="Singh A."/>
            <person name="Brown C.T."/>
            <person name="Anantharaman K."/>
            <person name="Sharon I."/>
            <person name="Hug L.A."/>
            <person name="Burstein D."/>
            <person name="Emerson J.B."/>
            <person name="Thomas B.C."/>
            <person name="Banfield J.F."/>
        </authorList>
    </citation>
    <scope>NUCLEOTIDE SEQUENCE [LARGE SCALE GENOMIC DNA]</scope>
    <source>
        <strain evidence="2">CG1_02_41_21</strain>
    </source>
</reference>
<feature type="transmembrane region" description="Helical" evidence="1">
    <location>
        <begin position="101"/>
        <end position="121"/>
    </location>
</feature>
<feature type="transmembrane region" description="Helical" evidence="1">
    <location>
        <begin position="32"/>
        <end position="50"/>
    </location>
</feature>
<evidence type="ECO:0000313" key="3">
    <source>
        <dbReference type="Proteomes" id="UP000182860"/>
    </source>
</evidence>
<evidence type="ECO:0000256" key="1">
    <source>
        <dbReference type="SAM" id="Phobius"/>
    </source>
</evidence>
<name>A0A1J4T7A5_9BACT</name>
<keyword evidence="1" id="KW-1133">Transmembrane helix</keyword>
<keyword evidence="1" id="KW-0812">Transmembrane</keyword>
<proteinExistence type="predicted"/>
<gene>
    <name evidence="2" type="ORF">AUJ35_03405</name>
</gene>
<dbReference type="Proteomes" id="UP000182860">
    <property type="component" value="Unassembled WGS sequence"/>
</dbReference>
<comment type="caution">
    <text evidence="2">The sequence shown here is derived from an EMBL/GenBank/DDBJ whole genome shotgun (WGS) entry which is preliminary data.</text>
</comment>
<evidence type="ECO:0008006" key="4">
    <source>
        <dbReference type="Google" id="ProtNLM"/>
    </source>
</evidence>
<dbReference type="AlphaFoldDB" id="A0A1J4T7A5"/>
<accession>A0A1J4T7A5</accession>
<feature type="transmembrane region" description="Helical" evidence="1">
    <location>
        <begin position="71"/>
        <end position="95"/>
    </location>
</feature>
<evidence type="ECO:0000313" key="2">
    <source>
        <dbReference type="EMBL" id="OIO06795.1"/>
    </source>
</evidence>
<keyword evidence="1" id="KW-0472">Membrane</keyword>
<sequence length="158" mass="17280">MKLSFKKGLSFGLTSAVITTLGLITGLDSSTGSRLVIISGILTIAVADAFSDALGMHISVESENHHSPREIWEATLATFSSKLIFALSFLIPFLLFDVQSAFWISVAWGLMVLVYVSYRLAQSQKLKTGHVIREHLVIAVVVLVLGHYSGHLIAYYIN</sequence>
<organism evidence="2 3">
    <name type="scientific">Candidatus Falkowbacteria bacterium CG1_02_41_21</name>
    <dbReference type="NCBI Taxonomy" id="1805147"/>
    <lineage>
        <taxon>Bacteria</taxon>
        <taxon>Candidatus Falkowiibacteriota</taxon>
    </lineage>
</organism>
<protein>
    <recommendedName>
        <fullName evidence="4">VIT family protein</fullName>
    </recommendedName>
</protein>